<dbReference type="EnsemblPlants" id="ORUFI04G01640.1">
    <property type="protein sequence ID" value="ORUFI04G01640.1"/>
    <property type="gene ID" value="ORUFI04G01640"/>
</dbReference>
<evidence type="ECO:0000313" key="3">
    <source>
        <dbReference type="Proteomes" id="UP000008022"/>
    </source>
</evidence>
<protein>
    <submittedName>
        <fullName evidence="2">Uncharacterized protein</fullName>
    </submittedName>
</protein>
<sequence length="123" mass="12357">MAENSRRSPMESADAIVFLVGGALAGDLAGANTSAGGGFPTRCAMRGRWQSSTIVHARIDSAWAQGGEGGGQALPMASKTGGMQYRPVQRASTALGGGEGGGQAPPMASKTGGCSTGWCRGRR</sequence>
<organism evidence="2 3">
    <name type="scientific">Oryza rufipogon</name>
    <name type="common">Brownbeard rice</name>
    <name type="synonym">Asian wild rice</name>
    <dbReference type="NCBI Taxonomy" id="4529"/>
    <lineage>
        <taxon>Eukaryota</taxon>
        <taxon>Viridiplantae</taxon>
        <taxon>Streptophyta</taxon>
        <taxon>Embryophyta</taxon>
        <taxon>Tracheophyta</taxon>
        <taxon>Spermatophyta</taxon>
        <taxon>Magnoliopsida</taxon>
        <taxon>Liliopsida</taxon>
        <taxon>Poales</taxon>
        <taxon>Poaceae</taxon>
        <taxon>BOP clade</taxon>
        <taxon>Oryzoideae</taxon>
        <taxon>Oryzeae</taxon>
        <taxon>Oryzinae</taxon>
        <taxon>Oryza</taxon>
    </lineage>
</organism>
<proteinExistence type="predicted"/>
<accession>A0A0E0P4V1</accession>
<dbReference type="AlphaFoldDB" id="A0A0E0P4V1"/>
<name>A0A0E0P4V1_ORYRU</name>
<reference evidence="3" key="1">
    <citation type="submission" date="2013-06" db="EMBL/GenBank/DDBJ databases">
        <authorList>
            <person name="Zhao Q."/>
        </authorList>
    </citation>
    <scope>NUCLEOTIDE SEQUENCE</scope>
    <source>
        <strain evidence="3">cv. W1943</strain>
    </source>
</reference>
<keyword evidence="3" id="KW-1185">Reference proteome</keyword>
<reference evidence="2" key="2">
    <citation type="submission" date="2015-06" db="UniProtKB">
        <authorList>
            <consortium name="EnsemblPlants"/>
        </authorList>
    </citation>
    <scope>IDENTIFICATION</scope>
</reference>
<feature type="region of interest" description="Disordered" evidence="1">
    <location>
        <begin position="92"/>
        <end position="123"/>
    </location>
</feature>
<dbReference type="Gramene" id="ORUFI04G01640.1">
    <property type="protein sequence ID" value="ORUFI04G01640.1"/>
    <property type="gene ID" value="ORUFI04G01640"/>
</dbReference>
<dbReference type="HOGENOM" id="CLU_2019005_0_0_1"/>
<evidence type="ECO:0000256" key="1">
    <source>
        <dbReference type="SAM" id="MobiDB-lite"/>
    </source>
</evidence>
<evidence type="ECO:0000313" key="2">
    <source>
        <dbReference type="EnsemblPlants" id="ORUFI04G01640.1"/>
    </source>
</evidence>
<dbReference type="Proteomes" id="UP000008022">
    <property type="component" value="Unassembled WGS sequence"/>
</dbReference>